<evidence type="ECO:0000256" key="2">
    <source>
        <dbReference type="ARBA" id="ARBA00022801"/>
    </source>
</evidence>
<dbReference type="GO" id="GO:0005975">
    <property type="term" value="P:carbohydrate metabolic process"/>
    <property type="evidence" value="ECO:0007669"/>
    <property type="project" value="InterPro"/>
</dbReference>
<sequence>MSRFPDQFVWGAATAAYQVEGAAYSGGRGLSIWDVFCKTPGKVFNGHNGDTACDQYNRYKEDIAIMKELGIKAYRLSISWPRIIPNGVGQVNEEGIANYDRLVDELLENGIEPYVTLFHWDFPYELYKLGGWLNRDVAEWFGEYTKIVVKRLGDRVKYWMTQNEPLCYIYYGHYEGSMAPGLKLSWKETLQIAHNSMRAHGNSVMAIRSASKLPNIVGCASNGRYASPYSDRAEDVEAAQQYMFGTNIPDKFTVSMLHEPIIFGHYPQSMWDTHGAHMPEIEDGDLEMMCQPMDFLGINIYAVLTSEVTSIGPCWITLNGRRVIPCVWG</sequence>
<reference evidence="5" key="1">
    <citation type="submission" date="2022-02" db="EMBL/GenBank/DDBJ databases">
        <title>Paenibacillus sp. MBLB1832 Whole Genome Shotgun Sequencing.</title>
        <authorList>
            <person name="Hwang C.Y."/>
            <person name="Cho E.-S."/>
            <person name="Seo M.-J."/>
        </authorList>
    </citation>
    <scope>NUCLEOTIDE SEQUENCE</scope>
    <source>
        <strain evidence="5">MBLB1832</strain>
    </source>
</reference>
<keyword evidence="3" id="KW-0326">Glycosidase</keyword>
<dbReference type="InterPro" id="IPR001360">
    <property type="entry name" value="Glyco_hydro_1"/>
</dbReference>
<organism evidence="5 6">
    <name type="scientific">Paenibacillus roseopurpureus</name>
    <dbReference type="NCBI Taxonomy" id="2918901"/>
    <lineage>
        <taxon>Bacteria</taxon>
        <taxon>Bacillati</taxon>
        <taxon>Bacillota</taxon>
        <taxon>Bacilli</taxon>
        <taxon>Bacillales</taxon>
        <taxon>Paenibacillaceae</taxon>
        <taxon>Paenibacillus</taxon>
    </lineage>
</organism>
<dbReference type="Gene3D" id="3.20.20.80">
    <property type="entry name" value="Glycosidases"/>
    <property type="match status" value="1"/>
</dbReference>
<name>A0AA96LRT3_9BACL</name>
<keyword evidence="6" id="KW-1185">Reference proteome</keyword>
<dbReference type="PROSITE" id="PS00653">
    <property type="entry name" value="GLYCOSYL_HYDROL_F1_2"/>
    <property type="match status" value="1"/>
</dbReference>
<accession>A0AA96LRT3</accession>
<dbReference type="GO" id="GO:0008422">
    <property type="term" value="F:beta-glucosidase activity"/>
    <property type="evidence" value="ECO:0007669"/>
    <property type="project" value="TreeGrafter"/>
</dbReference>
<keyword evidence="2" id="KW-0378">Hydrolase</keyword>
<dbReference type="Pfam" id="PF00232">
    <property type="entry name" value="Glyco_hydro_1"/>
    <property type="match status" value="1"/>
</dbReference>
<dbReference type="InterPro" id="IPR017853">
    <property type="entry name" value="GH"/>
</dbReference>
<dbReference type="AlphaFoldDB" id="A0AA96LRT3"/>
<dbReference type="SUPFAM" id="SSF51445">
    <property type="entry name" value="(Trans)glycosidases"/>
    <property type="match status" value="1"/>
</dbReference>
<comment type="similarity">
    <text evidence="1 4">Belongs to the glycosyl hydrolase 1 family.</text>
</comment>
<dbReference type="PANTHER" id="PTHR10353">
    <property type="entry name" value="GLYCOSYL HYDROLASE"/>
    <property type="match status" value="1"/>
</dbReference>
<dbReference type="InterPro" id="IPR033132">
    <property type="entry name" value="GH_1_N_CS"/>
</dbReference>
<dbReference type="RefSeq" id="WP_314803321.1">
    <property type="nucleotide sequence ID" value="NZ_CP130319.1"/>
</dbReference>
<evidence type="ECO:0000313" key="5">
    <source>
        <dbReference type="EMBL" id="WNR46051.1"/>
    </source>
</evidence>
<evidence type="ECO:0000256" key="1">
    <source>
        <dbReference type="ARBA" id="ARBA00010838"/>
    </source>
</evidence>
<dbReference type="PANTHER" id="PTHR10353:SF36">
    <property type="entry name" value="LP05116P"/>
    <property type="match status" value="1"/>
</dbReference>
<proteinExistence type="inferred from homology"/>
<dbReference type="KEGG" id="proo:MJB10_08155"/>
<dbReference type="EMBL" id="CP130319">
    <property type="protein sequence ID" value="WNR46051.1"/>
    <property type="molecule type" value="Genomic_DNA"/>
</dbReference>
<evidence type="ECO:0000256" key="4">
    <source>
        <dbReference type="RuleBase" id="RU003690"/>
    </source>
</evidence>
<protein>
    <submittedName>
        <fullName evidence="5">Family 1 glycosylhydrolase</fullName>
    </submittedName>
</protein>
<evidence type="ECO:0000313" key="6">
    <source>
        <dbReference type="Proteomes" id="UP001304650"/>
    </source>
</evidence>
<gene>
    <name evidence="5" type="ORF">MJB10_08155</name>
</gene>
<dbReference type="Proteomes" id="UP001304650">
    <property type="component" value="Chromosome"/>
</dbReference>
<evidence type="ECO:0000256" key="3">
    <source>
        <dbReference type="ARBA" id="ARBA00023295"/>
    </source>
</evidence>